<keyword evidence="7 9" id="KW-0630">Potassium</keyword>
<dbReference type="RefSeq" id="WP_207449072.1">
    <property type="nucleotide sequence ID" value="NZ_CP061091.1"/>
</dbReference>
<keyword evidence="3 9" id="KW-0547">Nucleotide-binding</keyword>
<keyword evidence="4 9" id="KW-0418">Kinase</keyword>
<feature type="domain" description="Carbohydrate kinase PfkB" evidence="10">
    <location>
        <begin position="2"/>
        <end position="285"/>
    </location>
</feature>
<gene>
    <name evidence="9" type="primary">rbsK</name>
    <name evidence="11" type="ORF">IAI60_16725</name>
</gene>
<evidence type="ECO:0000259" key="10">
    <source>
        <dbReference type="Pfam" id="PF00294"/>
    </source>
</evidence>
<dbReference type="HAMAP" id="MF_01987">
    <property type="entry name" value="Ribokinase"/>
    <property type="match status" value="1"/>
</dbReference>
<feature type="binding site" evidence="9">
    <location>
        <position position="180"/>
    </location>
    <ligand>
        <name>ATP</name>
        <dbReference type="ChEBI" id="CHEBI:30616"/>
    </ligand>
</feature>
<comment type="subcellular location">
    <subcellularLocation>
        <location evidence="9">Cytoplasm</location>
    </subcellularLocation>
</comment>
<proteinExistence type="inferred from homology"/>
<feature type="binding site" evidence="9">
    <location>
        <position position="243"/>
    </location>
    <ligand>
        <name>substrate</name>
    </ligand>
</feature>
<feature type="binding site" evidence="9">
    <location>
        <position position="278"/>
    </location>
    <ligand>
        <name>K(+)</name>
        <dbReference type="ChEBI" id="CHEBI:29103"/>
    </ligand>
</feature>
<feature type="binding site" evidence="9">
    <location>
        <begin position="211"/>
        <end position="216"/>
    </location>
    <ligand>
        <name>ATP</name>
        <dbReference type="ChEBI" id="CHEBI:30616"/>
    </ligand>
</feature>
<dbReference type="EC" id="2.7.1.15" evidence="9"/>
<organism evidence="11 12">
    <name type="scientific">Roseomonas marmotae</name>
    <dbReference type="NCBI Taxonomy" id="2768161"/>
    <lineage>
        <taxon>Bacteria</taxon>
        <taxon>Pseudomonadati</taxon>
        <taxon>Pseudomonadota</taxon>
        <taxon>Alphaproteobacteria</taxon>
        <taxon>Acetobacterales</taxon>
        <taxon>Roseomonadaceae</taxon>
        <taxon>Roseomonas</taxon>
    </lineage>
</organism>
<evidence type="ECO:0000256" key="2">
    <source>
        <dbReference type="ARBA" id="ARBA00022723"/>
    </source>
</evidence>
<dbReference type="PRINTS" id="PR00990">
    <property type="entry name" value="RIBOKINASE"/>
</dbReference>
<keyword evidence="2 9" id="KW-0479">Metal-binding</keyword>
<feature type="binding site" evidence="9">
    <location>
        <position position="239"/>
    </location>
    <ligand>
        <name>K(+)</name>
        <dbReference type="ChEBI" id="CHEBI:29103"/>
    </ligand>
</feature>
<feature type="binding site" evidence="9">
    <location>
        <position position="273"/>
    </location>
    <ligand>
        <name>K(+)</name>
        <dbReference type="ChEBI" id="CHEBI:29103"/>
    </ligand>
</feature>
<evidence type="ECO:0000256" key="9">
    <source>
        <dbReference type="HAMAP-Rule" id="MF_01987"/>
    </source>
</evidence>
<dbReference type="InterPro" id="IPR002139">
    <property type="entry name" value="Ribo/fructo_kinase"/>
</dbReference>
<evidence type="ECO:0000256" key="6">
    <source>
        <dbReference type="ARBA" id="ARBA00022842"/>
    </source>
</evidence>
<evidence type="ECO:0000256" key="5">
    <source>
        <dbReference type="ARBA" id="ARBA00022840"/>
    </source>
</evidence>
<comment type="subunit">
    <text evidence="9">Homodimer.</text>
</comment>
<feature type="binding site" evidence="9">
    <location>
        <begin position="242"/>
        <end position="243"/>
    </location>
    <ligand>
        <name>ATP</name>
        <dbReference type="ChEBI" id="CHEBI:30616"/>
    </ligand>
</feature>
<evidence type="ECO:0000256" key="8">
    <source>
        <dbReference type="ARBA" id="ARBA00023277"/>
    </source>
</evidence>
<dbReference type="InterPro" id="IPR029056">
    <property type="entry name" value="Ribokinase-like"/>
</dbReference>
<feature type="binding site" evidence="9">
    <location>
        <begin position="10"/>
        <end position="12"/>
    </location>
    <ligand>
        <name>substrate</name>
    </ligand>
</feature>
<keyword evidence="1 9" id="KW-0808">Transferase</keyword>
<feature type="binding site" evidence="9">
    <location>
        <begin position="38"/>
        <end position="42"/>
    </location>
    <ligand>
        <name>substrate</name>
    </ligand>
</feature>
<keyword evidence="12" id="KW-1185">Reference proteome</keyword>
<feature type="binding site" evidence="9">
    <location>
        <position position="237"/>
    </location>
    <ligand>
        <name>K(+)</name>
        <dbReference type="ChEBI" id="CHEBI:29103"/>
    </ligand>
</feature>
<dbReference type="PANTHER" id="PTHR10584:SF166">
    <property type="entry name" value="RIBOKINASE"/>
    <property type="match status" value="1"/>
</dbReference>
<comment type="caution">
    <text evidence="9">Lacks conserved residue(s) required for the propagation of feature annotation.</text>
</comment>
<dbReference type="InterPro" id="IPR011611">
    <property type="entry name" value="PfkB_dom"/>
</dbReference>
<evidence type="ECO:0000256" key="1">
    <source>
        <dbReference type="ARBA" id="ARBA00022679"/>
    </source>
</evidence>
<feature type="binding site" evidence="9">
    <location>
        <position position="136"/>
    </location>
    <ligand>
        <name>substrate</name>
    </ligand>
</feature>
<comment type="similarity">
    <text evidence="9">Belongs to the carbohydrate kinase PfkB family. Ribokinase subfamily.</text>
</comment>
<keyword evidence="6 9" id="KW-0460">Magnesium</keyword>
<reference evidence="11 12" key="1">
    <citation type="submission" date="2020-09" db="EMBL/GenBank/DDBJ databases">
        <title>Roseomonas.</title>
        <authorList>
            <person name="Zhu W."/>
        </authorList>
    </citation>
    <scope>NUCLEOTIDE SEQUENCE [LARGE SCALE GENOMIC DNA]</scope>
    <source>
        <strain evidence="11 12">1311</strain>
    </source>
</reference>
<sequence>MSVLVFGSANADLVFTTPRLPASGETVLGEGWRALPGGKGANQATAAALAGAGTAFIGAVGTDSLAEVALSGMRAAGVDLAGLAWVDRPTGAAAICVDALGANQIAVASGANMAVRAAQVEDAALGPSTVLLLQMEVPVAEMAPLVERARKAGARVILNLAPPGPVPPAMLGQLDLLIVNEHEAAWLAAEAGAAPDAMALRSALGIDVVVTRGEQGAEAATAGGLLRQPAFQATAVDTTGAGDCWCGTLAAGLDAGMDLAAAMRQAAAAAAIAVGREGAAAAMPSAAETGALLAAAG</sequence>
<keyword evidence="8 9" id="KW-0119">Carbohydrate metabolism</keyword>
<comment type="activity regulation">
    <text evidence="9">Activated by a monovalent cation that binds near, but not in, the active site. The most likely occupant of the site in vivo is potassium. Ion binding induces a conformational change that may alter substrate affinity.</text>
</comment>
<comment type="pathway">
    <text evidence="9">Carbohydrate metabolism; D-ribose degradation; D-ribose 5-phosphate from beta-D-ribopyranose: step 2/2.</text>
</comment>
<dbReference type="Proteomes" id="UP001518990">
    <property type="component" value="Unassembled WGS sequence"/>
</dbReference>
<dbReference type="InterPro" id="IPR011877">
    <property type="entry name" value="Ribokinase"/>
</dbReference>
<evidence type="ECO:0000313" key="11">
    <source>
        <dbReference type="EMBL" id="MBO1076258.1"/>
    </source>
</evidence>
<dbReference type="Gene3D" id="3.40.1190.20">
    <property type="match status" value="1"/>
</dbReference>
<evidence type="ECO:0000256" key="3">
    <source>
        <dbReference type="ARBA" id="ARBA00022741"/>
    </source>
</evidence>
<feature type="binding site" evidence="9">
    <location>
        <position position="276"/>
    </location>
    <ligand>
        <name>K(+)</name>
        <dbReference type="ChEBI" id="CHEBI:29103"/>
    </ligand>
</feature>
<keyword evidence="9" id="KW-0963">Cytoplasm</keyword>
<comment type="caution">
    <text evidence="11">The sequence shown here is derived from an EMBL/GenBank/DDBJ whole genome shotgun (WGS) entry which is preliminary data.</text>
</comment>
<feature type="active site" description="Proton acceptor" evidence="9">
    <location>
        <position position="243"/>
    </location>
</feature>
<name>A0ABS3KFL3_9PROT</name>
<protein>
    <recommendedName>
        <fullName evidence="9">Ribokinase</fullName>
        <shortName evidence="9">RK</shortName>
        <ecNumber evidence="9">2.7.1.15</ecNumber>
    </recommendedName>
</protein>
<evidence type="ECO:0000256" key="7">
    <source>
        <dbReference type="ARBA" id="ARBA00022958"/>
    </source>
</evidence>
<dbReference type="PANTHER" id="PTHR10584">
    <property type="entry name" value="SUGAR KINASE"/>
    <property type="match status" value="1"/>
</dbReference>
<comment type="cofactor">
    <cofactor evidence="9">
        <name>Mg(2+)</name>
        <dbReference type="ChEBI" id="CHEBI:18420"/>
    </cofactor>
    <text evidence="9">Requires a divalent cation, most likely magnesium in vivo, as an electrophilic catalyst to aid phosphoryl group transfer. It is the chelate of the metal and the nucleotide that is the actual substrate.</text>
</comment>
<evidence type="ECO:0000313" key="12">
    <source>
        <dbReference type="Proteomes" id="UP001518990"/>
    </source>
</evidence>
<dbReference type="SUPFAM" id="SSF53613">
    <property type="entry name" value="Ribokinase-like"/>
    <property type="match status" value="1"/>
</dbReference>
<evidence type="ECO:0000256" key="4">
    <source>
        <dbReference type="ARBA" id="ARBA00022777"/>
    </source>
</evidence>
<comment type="catalytic activity">
    <reaction evidence="9">
        <text>D-ribose + ATP = D-ribose 5-phosphate + ADP + H(+)</text>
        <dbReference type="Rhea" id="RHEA:13697"/>
        <dbReference type="ChEBI" id="CHEBI:15378"/>
        <dbReference type="ChEBI" id="CHEBI:30616"/>
        <dbReference type="ChEBI" id="CHEBI:47013"/>
        <dbReference type="ChEBI" id="CHEBI:78346"/>
        <dbReference type="ChEBI" id="CHEBI:456216"/>
        <dbReference type="EC" id="2.7.1.15"/>
    </reaction>
</comment>
<comment type="function">
    <text evidence="9">Catalyzes the phosphorylation of ribose at O-5 in a reaction requiring ATP and magnesium. The resulting D-ribose-5-phosphate can then be used either for sythesis of nucleotides, histidine, and tryptophan, or as a component of the pentose phosphate pathway.</text>
</comment>
<keyword evidence="5 9" id="KW-0067">ATP-binding</keyword>
<accession>A0ABS3KFL3</accession>
<dbReference type="EMBL" id="JACTNF010000019">
    <property type="protein sequence ID" value="MBO1076258.1"/>
    <property type="molecule type" value="Genomic_DNA"/>
</dbReference>
<dbReference type="Pfam" id="PF00294">
    <property type="entry name" value="PfkB"/>
    <property type="match status" value="1"/>
</dbReference>